<feature type="compositionally biased region" description="Gly residues" evidence="1">
    <location>
        <begin position="123"/>
        <end position="135"/>
    </location>
</feature>
<gene>
    <name evidence="2" type="ORF">VNO78_25857</name>
</gene>
<protein>
    <submittedName>
        <fullName evidence="2">Uncharacterized protein</fullName>
    </submittedName>
</protein>
<sequence>MTPYANRWRDVQQADVTDTYVKQTKHGARDTDFENDVVQQNGHRNPTVVFGPDVTVGMQKAAQIDGSCGSQLELSRGNRASSVGRQPEAQLGALCGFKPFLSMGWANEDWAGATNSVAKDGKGLGSGGDLGVDRV</sequence>
<evidence type="ECO:0000256" key="1">
    <source>
        <dbReference type="SAM" id="MobiDB-lite"/>
    </source>
</evidence>
<keyword evidence="3" id="KW-1185">Reference proteome</keyword>
<name>A0AAN9SAI0_PSOTE</name>
<reference evidence="2 3" key="1">
    <citation type="submission" date="2024-01" db="EMBL/GenBank/DDBJ databases">
        <title>The genomes of 5 underutilized Papilionoideae crops provide insights into root nodulation and disease resistanc.</title>
        <authorList>
            <person name="Jiang F."/>
        </authorList>
    </citation>
    <scope>NUCLEOTIDE SEQUENCE [LARGE SCALE GENOMIC DNA]</scope>
    <source>
        <strain evidence="2">DUOXIRENSHENG_FW03</strain>
        <tissue evidence="2">Leaves</tissue>
    </source>
</reference>
<dbReference type="EMBL" id="JAYMYS010000006">
    <property type="protein sequence ID" value="KAK7390549.1"/>
    <property type="molecule type" value="Genomic_DNA"/>
</dbReference>
<feature type="region of interest" description="Disordered" evidence="1">
    <location>
        <begin position="116"/>
        <end position="135"/>
    </location>
</feature>
<accession>A0AAN9SAI0</accession>
<comment type="caution">
    <text evidence="2">The sequence shown here is derived from an EMBL/GenBank/DDBJ whole genome shotgun (WGS) entry which is preliminary data.</text>
</comment>
<dbReference type="AlphaFoldDB" id="A0AAN9SAI0"/>
<evidence type="ECO:0000313" key="2">
    <source>
        <dbReference type="EMBL" id="KAK7390549.1"/>
    </source>
</evidence>
<dbReference type="Proteomes" id="UP001386955">
    <property type="component" value="Unassembled WGS sequence"/>
</dbReference>
<evidence type="ECO:0000313" key="3">
    <source>
        <dbReference type="Proteomes" id="UP001386955"/>
    </source>
</evidence>
<proteinExistence type="predicted"/>
<organism evidence="2 3">
    <name type="scientific">Psophocarpus tetragonolobus</name>
    <name type="common">Winged bean</name>
    <name type="synonym">Dolichos tetragonolobus</name>
    <dbReference type="NCBI Taxonomy" id="3891"/>
    <lineage>
        <taxon>Eukaryota</taxon>
        <taxon>Viridiplantae</taxon>
        <taxon>Streptophyta</taxon>
        <taxon>Embryophyta</taxon>
        <taxon>Tracheophyta</taxon>
        <taxon>Spermatophyta</taxon>
        <taxon>Magnoliopsida</taxon>
        <taxon>eudicotyledons</taxon>
        <taxon>Gunneridae</taxon>
        <taxon>Pentapetalae</taxon>
        <taxon>rosids</taxon>
        <taxon>fabids</taxon>
        <taxon>Fabales</taxon>
        <taxon>Fabaceae</taxon>
        <taxon>Papilionoideae</taxon>
        <taxon>50 kb inversion clade</taxon>
        <taxon>NPAAA clade</taxon>
        <taxon>indigoferoid/millettioid clade</taxon>
        <taxon>Phaseoleae</taxon>
        <taxon>Psophocarpus</taxon>
    </lineage>
</organism>